<sequence length="119" mass="14139">MYNLVTDIKEREILLKTFSGLVNKTCLEHFIQKNGYGDDFIRILFKDNLDEYEDQEELNEIGTNRVVLFAEYPAAPKEEKMYLTFEELYSYASEAIQENHENDSEIQELLLKLKEELYI</sequence>
<proteinExistence type="predicted"/>
<dbReference type="Proteomes" id="UP000561617">
    <property type="component" value="Unassembled WGS sequence"/>
</dbReference>
<gene>
    <name evidence="1" type="ORF">HCJ38_13765</name>
</gene>
<name>A0A7X1CAE3_9LIST</name>
<evidence type="ECO:0000313" key="2">
    <source>
        <dbReference type="Proteomes" id="UP000561617"/>
    </source>
</evidence>
<evidence type="ECO:0008006" key="3">
    <source>
        <dbReference type="Google" id="ProtNLM"/>
    </source>
</evidence>
<comment type="caution">
    <text evidence="1">The sequence shown here is derived from an EMBL/GenBank/DDBJ whole genome shotgun (WGS) entry which is preliminary data.</text>
</comment>
<dbReference type="EMBL" id="JAASTW010000024">
    <property type="protein sequence ID" value="MBC1490055.1"/>
    <property type="molecule type" value="Genomic_DNA"/>
</dbReference>
<evidence type="ECO:0000313" key="1">
    <source>
        <dbReference type="EMBL" id="MBC1490055.1"/>
    </source>
</evidence>
<organism evidence="1 2">
    <name type="scientific">Listeria immobilis</name>
    <dbReference type="NCBI Taxonomy" id="2713502"/>
    <lineage>
        <taxon>Bacteria</taxon>
        <taxon>Bacillati</taxon>
        <taxon>Bacillota</taxon>
        <taxon>Bacilli</taxon>
        <taxon>Bacillales</taxon>
        <taxon>Listeriaceae</taxon>
        <taxon>Listeria</taxon>
    </lineage>
</organism>
<dbReference type="RefSeq" id="WP_185381574.1">
    <property type="nucleotide sequence ID" value="NZ_JAASTW010000024.1"/>
</dbReference>
<reference evidence="1 2" key="1">
    <citation type="submission" date="2020-03" db="EMBL/GenBank/DDBJ databases">
        <title>Soil Listeria distribution.</title>
        <authorList>
            <person name="Liao J."/>
            <person name="Wiedmann M."/>
        </authorList>
    </citation>
    <scope>NUCLEOTIDE SEQUENCE [LARGE SCALE GENOMIC DNA]</scope>
    <source>
        <strain evidence="1 2">FSL L7-1554</strain>
    </source>
</reference>
<dbReference type="AlphaFoldDB" id="A0A7X1CAE3"/>
<protein>
    <recommendedName>
        <fullName evidence="3">CDI immunity protein domain-containing protein</fullName>
    </recommendedName>
</protein>
<accession>A0A7X1CAE3</accession>